<evidence type="ECO:0000313" key="2">
    <source>
        <dbReference type="JaponicusDB" id="SJAG_01156"/>
    </source>
</evidence>
<dbReference type="EMBL" id="KE651168">
    <property type="protein sequence ID" value="EEB06118.1"/>
    <property type="molecule type" value="Genomic_DNA"/>
</dbReference>
<gene>
    <name evidence="2" type="primary">rec6</name>
    <name evidence="1" type="ORF">SJAG_01156</name>
</gene>
<name>B6JZW8_SCHJY</name>
<protein>
    <submittedName>
        <fullName evidence="1">Meiotic recombination protein Rec6</fullName>
    </submittedName>
</protein>
<reference evidence="1 3" key="1">
    <citation type="journal article" date="2011" name="Science">
        <title>Comparative functional genomics of the fission yeasts.</title>
        <authorList>
            <person name="Rhind N."/>
            <person name="Chen Z."/>
            <person name="Yassour M."/>
            <person name="Thompson D.A."/>
            <person name="Haas B.J."/>
            <person name="Habib N."/>
            <person name="Wapinski I."/>
            <person name="Roy S."/>
            <person name="Lin M.F."/>
            <person name="Heiman D.I."/>
            <person name="Young S.K."/>
            <person name="Furuya K."/>
            <person name="Guo Y."/>
            <person name="Pidoux A."/>
            <person name="Chen H.M."/>
            <person name="Robbertse B."/>
            <person name="Goldberg J.M."/>
            <person name="Aoki K."/>
            <person name="Bayne E.H."/>
            <person name="Berlin A.M."/>
            <person name="Desjardins C.A."/>
            <person name="Dobbs E."/>
            <person name="Dukaj L."/>
            <person name="Fan L."/>
            <person name="FitzGerald M.G."/>
            <person name="French C."/>
            <person name="Gujja S."/>
            <person name="Hansen K."/>
            <person name="Keifenheim D."/>
            <person name="Levin J.Z."/>
            <person name="Mosher R.A."/>
            <person name="Mueller C.A."/>
            <person name="Pfiffner J."/>
            <person name="Priest M."/>
            <person name="Russ C."/>
            <person name="Smialowska A."/>
            <person name="Swoboda P."/>
            <person name="Sykes S.M."/>
            <person name="Vaughn M."/>
            <person name="Vengrova S."/>
            <person name="Yoder R."/>
            <person name="Zeng Q."/>
            <person name="Allshire R."/>
            <person name="Baulcombe D."/>
            <person name="Birren B.W."/>
            <person name="Brown W."/>
            <person name="Ekwall K."/>
            <person name="Kellis M."/>
            <person name="Leatherwood J."/>
            <person name="Levin H."/>
            <person name="Margalit H."/>
            <person name="Martienssen R."/>
            <person name="Nieduszynski C.A."/>
            <person name="Spatafora J.W."/>
            <person name="Friedman N."/>
            <person name="Dalgaard J.Z."/>
            <person name="Baumann P."/>
            <person name="Niki H."/>
            <person name="Regev A."/>
            <person name="Nusbaum C."/>
        </authorList>
    </citation>
    <scope>NUCLEOTIDE SEQUENCE [LARGE SCALE GENOMIC DNA]</scope>
    <source>
        <strain evidence="3">yFS275 / FY16936</strain>
    </source>
</reference>
<dbReference type="HOGENOM" id="CLU_1086480_0_0_1"/>
<evidence type="ECO:0000313" key="3">
    <source>
        <dbReference type="Proteomes" id="UP000001744"/>
    </source>
</evidence>
<dbReference type="JaponicusDB" id="SJAG_01156">
    <property type="gene designation" value="rec6"/>
</dbReference>
<proteinExistence type="predicted"/>
<sequence length="256" mass="28751">MWNTLSLVPRLELASNEREFLLTLAPQDSRAWRPKPVRELLKITMQCALLPIRKGADHFEGTWDLMAVAALLRDVWLKHVLQCLSRCCPLSFLPRFYEKVSGAMLYSKPVSSSIAQLLSRSERTEAGEWDEDSVNEVLYSNCVRTYMRRSHRKEFPNELVETNNEPPSSTSIIVGSDDEATAVSYAETSIACKLPPSSPPIPASDEVFPQDIICEDVEEAADADESMLGSLPYQQTSETILSTDANAYEEMLLEQT</sequence>
<dbReference type="RefSeq" id="XP_002172411.1">
    <property type="nucleotide sequence ID" value="XM_002172375.1"/>
</dbReference>
<dbReference type="Proteomes" id="UP000001744">
    <property type="component" value="Unassembled WGS sequence"/>
</dbReference>
<accession>B6JZW8</accession>
<dbReference type="STRING" id="402676.B6JZW8"/>
<dbReference type="AlphaFoldDB" id="B6JZW8"/>
<dbReference type="GeneID" id="7047415"/>
<evidence type="ECO:0000313" key="1">
    <source>
        <dbReference type="EMBL" id="EEB06118.1"/>
    </source>
</evidence>
<organism evidence="1 3">
    <name type="scientific">Schizosaccharomyces japonicus (strain yFS275 / FY16936)</name>
    <name type="common">Fission yeast</name>
    <dbReference type="NCBI Taxonomy" id="402676"/>
    <lineage>
        <taxon>Eukaryota</taxon>
        <taxon>Fungi</taxon>
        <taxon>Dikarya</taxon>
        <taxon>Ascomycota</taxon>
        <taxon>Taphrinomycotina</taxon>
        <taxon>Schizosaccharomycetes</taxon>
        <taxon>Schizosaccharomycetales</taxon>
        <taxon>Schizosaccharomycetaceae</taxon>
        <taxon>Schizosaccharomyces</taxon>
    </lineage>
</organism>
<dbReference type="VEuPathDB" id="FungiDB:SJAG_01156"/>
<keyword evidence="3" id="KW-1185">Reference proteome</keyword>